<feature type="domain" description="DUF6891" evidence="1">
    <location>
        <begin position="13"/>
        <end position="205"/>
    </location>
</feature>
<dbReference type="Proteomes" id="UP000584931">
    <property type="component" value="Unassembled WGS sequence"/>
</dbReference>
<evidence type="ECO:0000313" key="2">
    <source>
        <dbReference type="EMBL" id="NYH53592.1"/>
    </source>
</evidence>
<sequence>MSDVCESTRHPLTTAKEAVNVRVASGREGFTEILRHAGQDLVDVLEEDQDPDSPEVREALSQLHDHVDRAMADHAHRQRRWPVRTDGERLTRAFRALDESGVIAREEFGCCDGCAKAALNGELATRNSVPSGQAVRGYAFYHRQDRKNAVAGGPLVVRFEASHPLRRAAVGEETAETLRAHGLTVDWDGDPDRGLLIPMDWSRRRFGRGAAFPGPAVDGEPMVRVSFNDPGPYGVPEWISRYEGRVSVRELSRMVLPWLPRSFVATLSSGHGQTIVLERDFDLLRVHHGPALSRERVEEPLSRWAVGAVWPREEARSSHAGLLEVNYADTAEEGMGFVDYAEPLETAAARQLVYQLTPAKGTFAVFTAANGEVAQMMWESGSLLWMESPSPAEGVSRGRHVTLPEAEEMVRVLAEEGRVALADLGELRTTSW</sequence>
<proteinExistence type="predicted"/>
<dbReference type="EMBL" id="JACCHL010000001">
    <property type="protein sequence ID" value="NYH53592.1"/>
    <property type="molecule type" value="Genomic_DNA"/>
</dbReference>
<dbReference type="Pfam" id="PF21831">
    <property type="entry name" value="DUF6891"/>
    <property type="match status" value="1"/>
</dbReference>
<reference evidence="2 3" key="1">
    <citation type="submission" date="2020-07" db="EMBL/GenBank/DDBJ databases">
        <title>Sequencing the genomes of 1000 actinobacteria strains.</title>
        <authorList>
            <person name="Klenk H.-P."/>
        </authorList>
    </citation>
    <scope>NUCLEOTIDE SEQUENCE [LARGE SCALE GENOMIC DNA]</scope>
    <source>
        <strain evidence="2 3">DSM 45278</strain>
    </source>
</reference>
<dbReference type="InterPro" id="IPR054186">
    <property type="entry name" value="DUF6891"/>
</dbReference>
<evidence type="ECO:0000259" key="1">
    <source>
        <dbReference type="Pfam" id="PF21831"/>
    </source>
</evidence>
<accession>A0A7Y9XF04</accession>
<dbReference type="AlphaFoldDB" id="A0A7Y9XF04"/>
<evidence type="ECO:0000313" key="3">
    <source>
        <dbReference type="Proteomes" id="UP000584931"/>
    </source>
</evidence>
<organism evidence="2 3">
    <name type="scientific">Nocardiopsis sinuspersici</name>
    <dbReference type="NCBI Taxonomy" id="501010"/>
    <lineage>
        <taxon>Bacteria</taxon>
        <taxon>Bacillati</taxon>
        <taxon>Actinomycetota</taxon>
        <taxon>Actinomycetes</taxon>
        <taxon>Streptosporangiales</taxon>
        <taxon>Nocardiopsidaceae</taxon>
        <taxon>Nocardiopsis</taxon>
    </lineage>
</organism>
<name>A0A7Y9XF04_9ACTN</name>
<protein>
    <recommendedName>
        <fullName evidence="1">DUF6891 domain-containing protein</fullName>
    </recommendedName>
</protein>
<gene>
    <name evidence="2" type="ORF">HNR06_003181</name>
</gene>
<dbReference type="RefSeq" id="WP_179810491.1">
    <property type="nucleotide sequence ID" value="NZ_JACCHL010000001.1"/>
</dbReference>
<comment type="caution">
    <text evidence="2">The sequence shown here is derived from an EMBL/GenBank/DDBJ whole genome shotgun (WGS) entry which is preliminary data.</text>
</comment>